<evidence type="ECO:0000313" key="2">
    <source>
        <dbReference type="Proteomes" id="UP001497382"/>
    </source>
</evidence>
<keyword evidence="2" id="KW-1185">Reference proteome</keyword>
<evidence type="ECO:0000313" key="1">
    <source>
        <dbReference type="EMBL" id="CAL1270637.1"/>
    </source>
</evidence>
<comment type="caution">
    <text evidence="1">The sequence shown here is derived from an EMBL/GenBank/DDBJ whole genome shotgun (WGS) entry which is preliminary data.</text>
</comment>
<reference evidence="1 2" key="1">
    <citation type="submission" date="2024-04" db="EMBL/GenBank/DDBJ databases">
        <authorList>
            <person name="Rising A."/>
            <person name="Reimegard J."/>
            <person name="Sonavane S."/>
            <person name="Akerstrom W."/>
            <person name="Nylinder S."/>
            <person name="Hedman E."/>
            <person name="Kallberg Y."/>
        </authorList>
    </citation>
    <scope>NUCLEOTIDE SEQUENCE [LARGE SCALE GENOMIC DNA]</scope>
</reference>
<proteinExistence type="predicted"/>
<protein>
    <submittedName>
        <fullName evidence="1">Uncharacterized protein</fullName>
    </submittedName>
</protein>
<gene>
    <name evidence="1" type="ORF">LARSCL_LOCUS5410</name>
</gene>
<dbReference type="EMBL" id="CAXIEN010000050">
    <property type="protein sequence ID" value="CAL1270637.1"/>
    <property type="molecule type" value="Genomic_DNA"/>
</dbReference>
<feature type="non-terminal residue" evidence="1">
    <location>
        <position position="129"/>
    </location>
</feature>
<accession>A0AAV1ZGT3</accession>
<sequence length="129" mass="13867">MPGLEGGIGVEPVGVEDWRLGMKDIGNDMRDLYNGDVRGNLYQYLDDYADKSGYWKNMNGGNGGTDYGMRGLNGELGDMNGDLGGYENGVGDLGLWDLDGEVGDLYDGLEDTNDKMGDLQVKGNGSLVE</sequence>
<dbReference type="Proteomes" id="UP001497382">
    <property type="component" value="Unassembled WGS sequence"/>
</dbReference>
<name>A0AAV1ZGT3_9ARAC</name>
<organism evidence="1 2">
    <name type="scientific">Larinioides sclopetarius</name>
    <dbReference type="NCBI Taxonomy" id="280406"/>
    <lineage>
        <taxon>Eukaryota</taxon>
        <taxon>Metazoa</taxon>
        <taxon>Ecdysozoa</taxon>
        <taxon>Arthropoda</taxon>
        <taxon>Chelicerata</taxon>
        <taxon>Arachnida</taxon>
        <taxon>Araneae</taxon>
        <taxon>Araneomorphae</taxon>
        <taxon>Entelegynae</taxon>
        <taxon>Araneoidea</taxon>
        <taxon>Araneidae</taxon>
        <taxon>Larinioides</taxon>
    </lineage>
</organism>
<dbReference type="AlphaFoldDB" id="A0AAV1ZGT3"/>